<evidence type="ECO:0000313" key="3">
    <source>
        <dbReference type="Proteomes" id="UP000008037"/>
    </source>
</evidence>
<dbReference type="Proteomes" id="UP000008037">
    <property type="component" value="Chromosome"/>
</dbReference>
<proteinExistence type="predicted"/>
<protein>
    <recommendedName>
        <fullName evidence="4">C2H2-type domain-containing protein</fullName>
    </recommendedName>
</protein>
<dbReference type="HOGENOM" id="CLU_2930317_0_0_2"/>
<evidence type="ECO:0000313" key="2">
    <source>
        <dbReference type="EMBL" id="AFU60027.1"/>
    </source>
</evidence>
<feature type="region of interest" description="Disordered" evidence="1">
    <location>
        <begin position="1"/>
        <end position="60"/>
    </location>
</feature>
<dbReference type="EMBL" id="CP002408">
    <property type="protein sequence ID" value="AFU60027.1"/>
    <property type="molecule type" value="Genomic_DNA"/>
</dbReference>
<accession>K0IM60</accession>
<dbReference type="AlphaFoldDB" id="K0IM60"/>
<dbReference type="BioCyc" id="CNIT1237085:G1324-3111-MONOMER"/>
<evidence type="ECO:0000256" key="1">
    <source>
        <dbReference type="SAM" id="MobiDB-lite"/>
    </source>
</evidence>
<organism evidence="2 3">
    <name type="scientific">Nitrososphaera gargensis (strain Ga9.2)</name>
    <dbReference type="NCBI Taxonomy" id="1237085"/>
    <lineage>
        <taxon>Archaea</taxon>
        <taxon>Nitrososphaerota</taxon>
        <taxon>Nitrososphaeria</taxon>
        <taxon>Nitrososphaerales</taxon>
        <taxon>Nitrososphaeraceae</taxon>
        <taxon>Nitrososphaera</taxon>
    </lineage>
</organism>
<feature type="compositionally biased region" description="Basic and acidic residues" evidence="1">
    <location>
        <begin position="12"/>
        <end position="25"/>
    </location>
</feature>
<gene>
    <name evidence="2" type="ordered locus">Ngar_c31110</name>
</gene>
<feature type="compositionally biased region" description="Basic residues" evidence="1">
    <location>
        <begin position="43"/>
        <end position="60"/>
    </location>
</feature>
<reference evidence="2 3" key="1">
    <citation type="journal article" date="2012" name="Environ. Microbiol.">
        <title>The genome of the ammonia-oxidizing Candidatus Nitrososphaera gargensis: insights into metabolic versatility and environmental adaptations.</title>
        <authorList>
            <person name="Spang A."/>
            <person name="Poehlein A."/>
            <person name="Offre P."/>
            <person name="Zumbragel S."/>
            <person name="Haider S."/>
            <person name="Rychlik N."/>
            <person name="Nowka B."/>
            <person name="Schmeisser C."/>
            <person name="Lebedeva E.V."/>
            <person name="Rattei T."/>
            <person name="Bohm C."/>
            <person name="Schmid M."/>
            <person name="Galushko A."/>
            <person name="Hatzenpichler R."/>
            <person name="Weinmaier T."/>
            <person name="Daniel R."/>
            <person name="Schleper C."/>
            <person name="Spieck E."/>
            <person name="Streit W."/>
            <person name="Wagner M."/>
        </authorList>
    </citation>
    <scope>NUCLEOTIDE SEQUENCE [LARGE SCALE GENOMIC DNA]</scope>
    <source>
        <strain evidence="3">Ga9.2</strain>
    </source>
</reference>
<dbReference type="InParanoid" id="K0IM60"/>
<name>K0IM60_NITGG</name>
<feature type="compositionally biased region" description="Low complexity" evidence="1">
    <location>
        <begin position="30"/>
        <end position="40"/>
    </location>
</feature>
<sequence length="60" mass="6836">MCQAPFLFENNLEDHKKVHMPREPEPAPAIISSSSSNSISAGKKQRKSTKEARRKQQKRT</sequence>
<dbReference type="KEGG" id="nga:Ngar_c31110"/>
<evidence type="ECO:0008006" key="4">
    <source>
        <dbReference type="Google" id="ProtNLM"/>
    </source>
</evidence>
<keyword evidence="3" id="KW-1185">Reference proteome</keyword>